<name>A0A8J5MUC7_HOMAM</name>
<evidence type="ECO:0000256" key="1">
    <source>
        <dbReference type="SAM" id="MobiDB-lite"/>
    </source>
</evidence>
<evidence type="ECO:0000313" key="3">
    <source>
        <dbReference type="EMBL" id="KAG7164720.1"/>
    </source>
</evidence>
<dbReference type="InterPro" id="IPR022226">
    <property type="entry name" value="DUF3752"/>
</dbReference>
<feature type="region of interest" description="Disordered" evidence="1">
    <location>
        <begin position="1"/>
        <end position="190"/>
    </location>
</feature>
<gene>
    <name evidence="3" type="primary">GPALPP1-L</name>
    <name evidence="3" type="ORF">Hamer_G005121</name>
</gene>
<dbReference type="PANTHER" id="PTHR46370:SF1">
    <property type="entry name" value="GPALPP MOTIFS-CONTAINING PROTEIN 1"/>
    <property type="match status" value="1"/>
</dbReference>
<feature type="compositionally biased region" description="Basic and acidic residues" evidence="1">
    <location>
        <begin position="287"/>
        <end position="301"/>
    </location>
</feature>
<feature type="compositionally biased region" description="Basic and acidic residues" evidence="1">
    <location>
        <begin position="251"/>
        <end position="274"/>
    </location>
</feature>
<feature type="compositionally biased region" description="Acidic residues" evidence="1">
    <location>
        <begin position="163"/>
        <end position="174"/>
    </location>
</feature>
<feature type="compositionally biased region" description="Basic and acidic residues" evidence="1">
    <location>
        <begin position="129"/>
        <end position="141"/>
    </location>
</feature>
<dbReference type="AlphaFoldDB" id="A0A8J5MUC7"/>
<organism evidence="3 4">
    <name type="scientific">Homarus americanus</name>
    <name type="common">American lobster</name>
    <dbReference type="NCBI Taxonomy" id="6706"/>
    <lineage>
        <taxon>Eukaryota</taxon>
        <taxon>Metazoa</taxon>
        <taxon>Ecdysozoa</taxon>
        <taxon>Arthropoda</taxon>
        <taxon>Crustacea</taxon>
        <taxon>Multicrustacea</taxon>
        <taxon>Malacostraca</taxon>
        <taxon>Eumalacostraca</taxon>
        <taxon>Eucarida</taxon>
        <taxon>Decapoda</taxon>
        <taxon>Pleocyemata</taxon>
        <taxon>Astacidea</taxon>
        <taxon>Nephropoidea</taxon>
        <taxon>Nephropidae</taxon>
        <taxon>Homarus</taxon>
    </lineage>
</organism>
<dbReference type="Pfam" id="PF12572">
    <property type="entry name" value="DUF3752"/>
    <property type="match status" value="1"/>
</dbReference>
<feature type="compositionally biased region" description="Polar residues" evidence="1">
    <location>
        <begin position="62"/>
        <end position="81"/>
    </location>
</feature>
<protein>
    <submittedName>
        <fullName evidence="3">GPALPP motifs-containing protein 1-like</fullName>
    </submittedName>
</protein>
<feature type="compositionally biased region" description="Acidic residues" evidence="1">
    <location>
        <begin position="36"/>
        <end position="47"/>
    </location>
</feature>
<dbReference type="Proteomes" id="UP000747542">
    <property type="component" value="Unassembled WGS sequence"/>
</dbReference>
<dbReference type="EMBL" id="JAHLQT010024959">
    <property type="protein sequence ID" value="KAG7164720.1"/>
    <property type="molecule type" value="Genomic_DNA"/>
</dbReference>
<accession>A0A8J5MUC7</accession>
<feature type="compositionally biased region" description="Basic and acidic residues" evidence="1">
    <location>
        <begin position="85"/>
        <end position="95"/>
    </location>
</feature>
<dbReference type="InterPro" id="IPR046331">
    <property type="entry name" value="GPAM1-like"/>
</dbReference>
<comment type="caution">
    <text evidence="3">The sequence shown here is derived from an EMBL/GenBank/DDBJ whole genome shotgun (WGS) entry which is preliminary data.</text>
</comment>
<feature type="compositionally biased region" description="Basic and acidic residues" evidence="1">
    <location>
        <begin position="322"/>
        <end position="341"/>
    </location>
</feature>
<dbReference type="OrthoDB" id="341477at2759"/>
<proteinExistence type="predicted"/>
<feature type="region of interest" description="Disordered" evidence="1">
    <location>
        <begin position="245"/>
        <end position="341"/>
    </location>
</feature>
<keyword evidence="4" id="KW-1185">Reference proteome</keyword>
<evidence type="ECO:0000259" key="2">
    <source>
        <dbReference type="Pfam" id="PF12572"/>
    </source>
</evidence>
<reference evidence="3" key="1">
    <citation type="journal article" date="2021" name="Sci. Adv.">
        <title>The American lobster genome reveals insights on longevity, neural, and immune adaptations.</title>
        <authorList>
            <person name="Polinski J.M."/>
            <person name="Zimin A.V."/>
            <person name="Clark K.F."/>
            <person name="Kohn A.B."/>
            <person name="Sadowski N."/>
            <person name="Timp W."/>
            <person name="Ptitsyn A."/>
            <person name="Khanna P."/>
            <person name="Romanova D.Y."/>
            <person name="Williams P."/>
            <person name="Greenwood S.J."/>
            <person name="Moroz L.L."/>
            <person name="Walt D.R."/>
            <person name="Bodnar A.G."/>
        </authorList>
    </citation>
    <scope>NUCLEOTIDE SEQUENCE</scope>
    <source>
        <strain evidence="3">GMGI-L3</strain>
    </source>
</reference>
<dbReference type="PANTHER" id="PTHR46370">
    <property type="entry name" value="GPALPP MOTIFS-CONTAINING PROTEIN 1"/>
    <property type="match status" value="1"/>
</dbReference>
<sequence length="370" mass="41947">MSDSDSDIDSYGPPLPPGMGSGSHKKNKVATKTPSDDTEDLDEDDYMPDLPPHLVGKKRTNNDSQSANLSDTSVSQNLQRQNLKRTGEVHTEHPQSKAAKPNQERTPDIGSDDDDDMYVPALPPHLLNKKQEKATSCDNRRILGPTVPKYFTLPVESSNVSTDGEENSESEDSDGPVIGPLPSTQKFSEEEYRIRQLELRAKRMKDKLEGKDAQDNKPLVRESWMLELPEDKPNFCGLAPRQFLRKTPQVKGDRSGWTDTPADKARKMEMGKEEEQQELTPELIASKQRDKELSEKVDKHNQSKRAKPLIDMHKKKLKETKKKSGPEERRPFSREEDMNVNKFDDAQKNTIIKKARQLNDRFSAGGRKFL</sequence>
<feature type="domain" description="DUF3752" evidence="2">
    <location>
        <begin position="238"/>
        <end position="363"/>
    </location>
</feature>
<evidence type="ECO:0000313" key="4">
    <source>
        <dbReference type="Proteomes" id="UP000747542"/>
    </source>
</evidence>
<feature type="compositionally biased region" description="Basic residues" evidence="1">
    <location>
        <begin position="302"/>
        <end position="321"/>
    </location>
</feature>